<dbReference type="CDD" id="cd02440">
    <property type="entry name" value="AdoMet_MTases"/>
    <property type="match status" value="1"/>
</dbReference>
<dbReference type="Proteomes" id="UP000198615">
    <property type="component" value="Unassembled WGS sequence"/>
</dbReference>
<dbReference type="GO" id="GO:0032259">
    <property type="term" value="P:methylation"/>
    <property type="evidence" value="ECO:0007669"/>
    <property type="project" value="UniProtKB-KW"/>
</dbReference>
<dbReference type="InterPro" id="IPR050362">
    <property type="entry name" value="Cation-dep_OMT"/>
</dbReference>
<evidence type="ECO:0000256" key="1">
    <source>
        <dbReference type="ARBA" id="ARBA00022603"/>
    </source>
</evidence>
<proteinExistence type="predicted"/>
<sequence>MANRSLTFDATLYAYLTEIGGREPEIGARLRAATAAMPSAGMQISADQGNVMAFLVELLGVTRAVEVGTFTGYSALRMALALPEGGSLVCCDVSDEFTRIGRPFWEEAGVADRIDLRLAPATETLQAMIDGGEAGTVDLMFIDADKPNYDAYYEMALVLVRTGGLILVDNVLWSGAVVDDEDQSGSTRVIRALNAKIRADERVSMAMLGIGDGLTLVRKRG</sequence>
<name>A0A8G2BE88_9PROT</name>
<dbReference type="InterPro" id="IPR029063">
    <property type="entry name" value="SAM-dependent_MTases_sf"/>
</dbReference>
<keyword evidence="3" id="KW-0949">S-adenosyl-L-methionine</keyword>
<dbReference type="SUPFAM" id="SSF53335">
    <property type="entry name" value="S-adenosyl-L-methionine-dependent methyltransferases"/>
    <property type="match status" value="1"/>
</dbReference>
<dbReference type="GO" id="GO:0008757">
    <property type="term" value="F:S-adenosylmethionine-dependent methyltransferase activity"/>
    <property type="evidence" value="ECO:0007669"/>
    <property type="project" value="TreeGrafter"/>
</dbReference>
<accession>A0A8G2BE88</accession>
<keyword evidence="5" id="KW-1185">Reference proteome</keyword>
<protein>
    <submittedName>
        <fullName evidence="4">Predicted O-methyltransferase YrrM</fullName>
    </submittedName>
</protein>
<dbReference type="PANTHER" id="PTHR10509:SF14">
    <property type="entry name" value="CAFFEOYL-COA O-METHYLTRANSFERASE 3-RELATED"/>
    <property type="match status" value="1"/>
</dbReference>
<dbReference type="Gene3D" id="3.40.50.150">
    <property type="entry name" value="Vaccinia Virus protein VP39"/>
    <property type="match status" value="1"/>
</dbReference>
<dbReference type="EMBL" id="FNBW01000001">
    <property type="protein sequence ID" value="SDF14199.1"/>
    <property type="molecule type" value="Genomic_DNA"/>
</dbReference>
<evidence type="ECO:0000256" key="2">
    <source>
        <dbReference type="ARBA" id="ARBA00022679"/>
    </source>
</evidence>
<reference evidence="4 5" key="1">
    <citation type="submission" date="2016-10" db="EMBL/GenBank/DDBJ databases">
        <authorList>
            <person name="Varghese N."/>
            <person name="Submissions S."/>
        </authorList>
    </citation>
    <scope>NUCLEOTIDE SEQUENCE [LARGE SCALE GENOMIC DNA]</scope>
    <source>
        <strain evidence="4 5">DSM 18839</strain>
    </source>
</reference>
<dbReference type="InterPro" id="IPR002935">
    <property type="entry name" value="SAM_O-MeTrfase"/>
</dbReference>
<organism evidence="4 5">
    <name type="scientific">Thalassobaculum litoreum DSM 18839</name>
    <dbReference type="NCBI Taxonomy" id="1123362"/>
    <lineage>
        <taxon>Bacteria</taxon>
        <taxon>Pseudomonadati</taxon>
        <taxon>Pseudomonadota</taxon>
        <taxon>Alphaproteobacteria</taxon>
        <taxon>Rhodospirillales</taxon>
        <taxon>Thalassobaculaceae</taxon>
        <taxon>Thalassobaculum</taxon>
    </lineage>
</organism>
<evidence type="ECO:0000313" key="5">
    <source>
        <dbReference type="Proteomes" id="UP000198615"/>
    </source>
</evidence>
<dbReference type="Pfam" id="PF01596">
    <property type="entry name" value="Methyltransf_3"/>
    <property type="match status" value="1"/>
</dbReference>
<dbReference type="AlphaFoldDB" id="A0A8G2BE88"/>
<dbReference type="PANTHER" id="PTHR10509">
    <property type="entry name" value="O-METHYLTRANSFERASE-RELATED"/>
    <property type="match status" value="1"/>
</dbReference>
<dbReference type="RefSeq" id="WP_175474071.1">
    <property type="nucleotide sequence ID" value="NZ_FNBW01000001.1"/>
</dbReference>
<dbReference type="GO" id="GO:0008171">
    <property type="term" value="F:O-methyltransferase activity"/>
    <property type="evidence" value="ECO:0007669"/>
    <property type="project" value="InterPro"/>
</dbReference>
<dbReference type="PROSITE" id="PS51682">
    <property type="entry name" value="SAM_OMT_I"/>
    <property type="match status" value="1"/>
</dbReference>
<comment type="caution">
    <text evidence="4">The sequence shown here is derived from an EMBL/GenBank/DDBJ whole genome shotgun (WGS) entry which is preliminary data.</text>
</comment>
<evidence type="ECO:0000256" key="3">
    <source>
        <dbReference type="ARBA" id="ARBA00022691"/>
    </source>
</evidence>
<evidence type="ECO:0000313" key="4">
    <source>
        <dbReference type="EMBL" id="SDF14199.1"/>
    </source>
</evidence>
<keyword evidence="1 4" id="KW-0489">Methyltransferase</keyword>
<gene>
    <name evidence="4" type="ORF">SAMN05660686_00428</name>
</gene>
<keyword evidence="2 4" id="KW-0808">Transferase</keyword>